<dbReference type="Gene3D" id="3.60.40.10">
    <property type="entry name" value="PPM-type phosphatase domain"/>
    <property type="match status" value="1"/>
</dbReference>
<dbReference type="InterPro" id="IPR003594">
    <property type="entry name" value="HATPase_dom"/>
</dbReference>
<dbReference type="InterPro" id="IPR013767">
    <property type="entry name" value="PAS_fold"/>
</dbReference>
<dbReference type="SMART" id="SM00331">
    <property type="entry name" value="PP2C_SIG"/>
    <property type="match status" value="1"/>
</dbReference>
<dbReference type="InterPro" id="IPR036457">
    <property type="entry name" value="PPM-type-like_dom_sf"/>
</dbReference>
<dbReference type="RefSeq" id="WP_399649484.1">
    <property type="nucleotide sequence ID" value="NZ_JBITYG010000004.1"/>
</dbReference>
<accession>A0ABW8C9Y1</accession>
<organism evidence="3 4">
    <name type="scientific">Streptomyces fildesensis</name>
    <dbReference type="NCBI Taxonomy" id="375757"/>
    <lineage>
        <taxon>Bacteria</taxon>
        <taxon>Bacillati</taxon>
        <taxon>Actinomycetota</taxon>
        <taxon>Actinomycetes</taxon>
        <taxon>Kitasatosporales</taxon>
        <taxon>Streptomycetaceae</taxon>
        <taxon>Streptomyces</taxon>
    </lineage>
</organism>
<dbReference type="Gene3D" id="3.30.450.20">
    <property type="entry name" value="PAS domain"/>
    <property type="match status" value="2"/>
</dbReference>
<reference evidence="3 4" key="1">
    <citation type="submission" date="2024-10" db="EMBL/GenBank/DDBJ databases">
        <title>The Natural Products Discovery Center: Release of the First 8490 Sequenced Strains for Exploring Actinobacteria Biosynthetic Diversity.</title>
        <authorList>
            <person name="Kalkreuter E."/>
            <person name="Kautsar S.A."/>
            <person name="Yang D."/>
            <person name="Bader C.D."/>
            <person name="Teijaro C.N."/>
            <person name="Fluegel L."/>
            <person name="Davis C.M."/>
            <person name="Simpson J.R."/>
            <person name="Lauterbach L."/>
            <person name="Steele A.D."/>
            <person name="Gui C."/>
            <person name="Meng S."/>
            <person name="Li G."/>
            <person name="Viehrig K."/>
            <person name="Ye F."/>
            <person name="Su P."/>
            <person name="Kiefer A.F."/>
            <person name="Nichols A."/>
            <person name="Cepeda A.J."/>
            <person name="Yan W."/>
            <person name="Fan B."/>
            <person name="Jiang Y."/>
            <person name="Adhikari A."/>
            <person name="Zheng C.-J."/>
            <person name="Schuster L."/>
            <person name="Cowan T.M."/>
            <person name="Smanski M.J."/>
            <person name="Chevrette M.G."/>
            <person name="De Carvalho L.P.S."/>
            <person name="Shen B."/>
        </authorList>
    </citation>
    <scope>NUCLEOTIDE SEQUENCE [LARGE SCALE GENOMIC DNA]</scope>
    <source>
        <strain evidence="3 4">NPDC053399</strain>
    </source>
</reference>
<dbReference type="InterPro" id="IPR052016">
    <property type="entry name" value="Bact_Sigma-Reg"/>
</dbReference>
<dbReference type="CDD" id="cd16936">
    <property type="entry name" value="HATPase_RsbW-like"/>
    <property type="match status" value="1"/>
</dbReference>
<dbReference type="InterPro" id="IPR035965">
    <property type="entry name" value="PAS-like_dom_sf"/>
</dbReference>
<dbReference type="PANTHER" id="PTHR43156">
    <property type="entry name" value="STAGE II SPORULATION PROTEIN E-RELATED"/>
    <property type="match status" value="1"/>
</dbReference>
<feature type="domain" description="PAS" evidence="2">
    <location>
        <begin position="6"/>
        <end position="58"/>
    </location>
</feature>
<dbReference type="Pfam" id="PF01590">
    <property type="entry name" value="GAF"/>
    <property type="match status" value="1"/>
</dbReference>
<dbReference type="Pfam" id="PF00989">
    <property type="entry name" value="PAS"/>
    <property type="match status" value="1"/>
</dbReference>
<dbReference type="InterPro" id="IPR001932">
    <property type="entry name" value="PPM-type_phosphatase-like_dom"/>
</dbReference>
<sequence length="819" mass="87840">MQDPLFHVALDQLPESQDSGYVIVDAHGMVVSWNRGAEQLLGRSADELGGLRAADLLHTPSDAARIVARCTAEPETSLGRTMLRREDGGPVAVMLWAHRLTPVAGERYWLLRGTDAEAVNQEDLGRALLQGLFTESPFVIDVFDTDLRFLAHNRTQRFRPGQSIGRTMREVTPLSHVDIDALEARQRHVLATGEALIATEVHGRSADDPEHDRVWSETIMPLRGRNGEVVGLAHAVANVTERARARERLALVNAASVSIGSTLDVLTTAQELTDALVPRLADYAYVNLLEPVFGGEEPAAGPPAGTVPLRRAATSSIPEGPAGPVIARGEIDTFTSGPGPLMPRILAGGEPLLLTGEELIAEITPIDPRRAAMIRETGVHSLLMVPMSARGAVLGAAVFTRFQHPEPFERDDILLAQEVVARAAVCIDNASRYTRERTTALALQRSLLPQRLPVLGSAETLGRYLPERGRAELGGAWFDVIPLSGARVAFVVGDVGSHGLHAAVTVGRLRTAVRTLADLDLSPEELLTRLDDHVHRSSDEGGDQDEDAAQGDGLAQGAAGTMCLYAVFDPVSRRCVMARAAHPDHPPPALLSVDGRVGFPDLPGGPPLGLGTDPFETGEVTLTDGDVLVLYTGRRTAAGDGHATRDRGDFRTALSDPPLPVSPGLGDLCEAVKQRLAPGGDAALLMARVHGLCPDRHVTWELEATPEVVGRARALVAAQLAAWGLEELGFSTELIVSELVTNAIRYGNPPIRLRLIRDRSLICEVSDGSSTSPHVRRALETDEGGRGLYLVAQVARIWGTRYHARGKTIWAEQPLPAGP</sequence>
<name>A0ABW8C9Y1_9ACTN</name>
<protein>
    <submittedName>
        <fullName evidence="3">SpoIIE family protein phosphatase</fullName>
    </submittedName>
</protein>
<dbReference type="CDD" id="cd00130">
    <property type="entry name" value="PAS"/>
    <property type="match status" value="1"/>
</dbReference>
<dbReference type="NCBIfam" id="TIGR00229">
    <property type="entry name" value="sensory_box"/>
    <property type="match status" value="1"/>
</dbReference>
<dbReference type="SUPFAM" id="SSF55781">
    <property type="entry name" value="GAF domain-like"/>
    <property type="match status" value="1"/>
</dbReference>
<dbReference type="InterPro" id="IPR029016">
    <property type="entry name" value="GAF-like_dom_sf"/>
</dbReference>
<evidence type="ECO:0000313" key="4">
    <source>
        <dbReference type="Proteomes" id="UP001614394"/>
    </source>
</evidence>
<keyword evidence="1" id="KW-0378">Hydrolase</keyword>
<dbReference type="Gene3D" id="3.30.565.10">
    <property type="entry name" value="Histidine kinase-like ATPase, C-terminal domain"/>
    <property type="match status" value="1"/>
</dbReference>
<keyword evidence="4" id="KW-1185">Reference proteome</keyword>
<evidence type="ECO:0000256" key="1">
    <source>
        <dbReference type="ARBA" id="ARBA00022801"/>
    </source>
</evidence>
<dbReference type="SUPFAM" id="SSF55785">
    <property type="entry name" value="PYP-like sensor domain (PAS domain)"/>
    <property type="match status" value="2"/>
</dbReference>
<dbReference type="Pfam" id="PF08448">
    <property type="entry name" value="PAS_4"/>
    <property type="match status" value="1"/>
</dbReference>
<dbReference type="Pfam" id="PF07228">
    <property type="entry name" value="SpoIIE"/>
    <property type="match status" value="1"/>
</dbReference>
<dbReference type="InterPro" id="IPR003018">
    <property type="entry name" value="GAF"/>
</dbReference>
<dbReference type="Proteomes" id="UP001614394">
    <property type="component" value="Unassembled WGS sequence"/>
</dbReference>
<comment type="caution">
    <text evidence="3">The sequence shown here is derived from an EMBL/GenBank/DDBJ whole genome shotgun (WGS) entry which is preliminary data.</text>
</comment>
<dbReference type="InterPro" id="IPR000014">
    <property type="entry name" value="PAS"/>
</dbReference>
<dbReference type="Pfam" id="PF13581">
    <property type="entry name" value="HATPase_c_2"/>
    <property type="match status" value="1"/>
</dbReference>
<dbReference type="PROSITE" id="PS50112">
    <property type="entry name" value="PAS"/>
    <property type="match status" value="1"/>
</dbReference>
<dbReference type="EMBL" id="JBITYG010000004">
    <property type="protein sequence ID" value="MFI9102180.1"/>
    <property type="molecule type" value="Genomic_DNA"/>
</dbReference>
<dbReference type="SUPFAM" id="SSF55874">
    <property type="entry name" value="ATPase domain of HSP90 chaperone/DNA topoisomerase II/histidine kinase"/>
    <property type="match status" value="1"/>
</dbReference>
<evidence type="ECO:0000259" key="2">
    <source>
        <dbReference type="PROSITE" id="PS50112"/>
    </source>
</evidence>
<dbReference type="InterPro" id="IPR036890">
    <property type="entry name" value="HATPase_C_sf"/>
</dbReference>
<gene>
    <name evidence="3" type="ORF">ACIGXA_16805</name>
</gene>
<dbReference type="SMART" id="SM00091">
    <property type="entry name" value="PAS"/>
    <property type="match status" value="1"/>
</dbReference>
<evidence type="ECO:0000313" key="3">
    <source>
        <dbReference type="EMBL" id="MFI9102180.1"/>
    </source>
</evidence>
<dbReference type="InterPro" id="IPR013656">
    <property type="entry name" value="PAS_4"/>
</dbReference>
<proteinExistence type="predicted"/>
<dbReference type="Gene3D" id="3.30.450.40">
    <property type="match status" value="1"/>
</dbReference>
<dbReference type="PANTHER" id="PTHR43156:SF2">
    <property type="entry name" value="STAGE II SPORULATION PROTEIN E"/>
    <property type="match status" value="1"/>
</dbReference>